<protein>
    <recommendedName>
        <fullName evidence="1">Adenosine deaminase domain-containing protein</fullName>
    </recommendedName>
</protein>
<dbReference type="AlphaFoldDB" id="A0AAD8EAI2"/>
<dbReference type="Proteomes" id="UP001233999">
    <property type="component" value="Unassembled WGS sequence"/>
</dbReference>
<dbReference type="SUPFAM" id="SSF51556">
    <property type="entry name" value="Metallo-dependent hydrolases"/>
    <property type="match status" value="1"/>
</dbReference>
<keyword evidence="3" id="KW-1185">Reference proteome</keyword>
<feature type="non-terminal residue" evidence="2">
    <location>
        <position position="81"/>
    </location>
</feature>
<dbReference type="InterPro" id="IPR032466">
    <property type="entry name" value="Metal_Hydrolase"/>
</dbReference>
<dbReference type="GO" id="GO:0019239">
    <property type="term" value="F:deaminase activity"/>
    <property type="evidence" value="ECO:0007669"/>
    <property type="project" value="InterPro"/>
</dbReference>
<gene>
    <name evidence="2" type="ORF">L9F63_022938</name>
</gene>
<organism evidence="2 3">
    <name type="scientific">Diploptera punctata</name>
    <name type="common">Pacific beetle cockroach</name>
    <dbReference type="NCBI Taxonomy" id="6984"/>
    <lineage>
        <taxon>Eukaryota</taxon>
        <taxon>Metazoa</taxon>
        <taxon>Ecdysozoa</taxon>
        <taxon>Arthropoda</taxon>
        <taxon>Hexapoda</taxon>
        <taxon>Insecta</taxon>
        <taxon>Pterygota</taxon>
        <taxon>Neoptera</taxon>
        <taxon>Polyneoptera</taxon>
        <taxon>Dictyoptera</taxon>
        <taxon>Blattodea</taxon>
        <taxon>Blaberoidea</taxon>
        <taxon>Blaberidae</taxon>
        <taxon>Diplopterinae</taxon>
        <taxon>Diploptera</taxon>
    </lineage>
</organism>
<evidence type="ECO:0000313" key="3">
    <source>
        <dbReference type="Proteomes" id="UP001233999"/>
    </source>
</evidence>
<proteinExistence type="predicted"/>
<evidence type="ECO:0000313" key="2">
    <source>
        <dbReference type="EMBL" id="KAJ9582719.1"/>
    </source>
</evidence>
<dbReference type="Gene3D" id="3.20.20.140">
    <property type="entry name" value="Metal-dependent hydrolases"/>
    <property type="match status" value="1"/>
</dbReference>
<dbReference type="Pfam" id="PF00962">
    <property type="entry name" value="A_deaminase"/>
    <property type="match status" value="1"/>
</dbReference>
<dbReference type="InterPro" id="IPR001365">
    <property type="entry name" value="A_deaminase_dom"/>
</dbReference>
<dbReference type="EMBL" id="JASPKZ010007758">
    <property type="protein sequence ID" value="KAJ9582719.1"/>
    <property type="molecule type" value="Genomic_DNA"/>
</dbReference>
<feature type="domain" description="Adenosine deaminase" evidence="1">
    <location>
        <begin position="18"/>
        <end position="80"/>
    </location>
</feature>
<comment type="caution">
    <text evidence="2">The sequence shown here is derived from an EMBL/GenBank/DDBJ whole genome shotgun (WGS) entry which is preliminary data.</text>
</comment>
<name>A0AAD8EAI2_DIPPU</name>
<sequence length="81" mass="9175">MIPSPSNKGMLKSIPQSRVELHVHLDGSLRHETIWELAKAKNLRLPGNGTFKELQDAMVIRDPKDLFHFLKPFLISTPCIA</sequence>
<evidence type="ECO:0000259" key="1">
    <source>
        <dbReference type="Pfam" id="PF00962"/>
    </source>
</evidence>
<reference evidence="2" key="1">
    <citation type="journal article" date="2023" name="IScience">
        <title>Live-bearing cockroach genome reveals convergent evolutionary mechanisms linked to viviparity in insects and beyond.</title>
        <authorList>
            <person name="Fouks B."/>
            <person name="Harrison M.C."/>
            <person name="Mikhailova A.A."/>
            <person name="Marchal E."/>
            <person name="English S."/>
            <person name="Carruthers M."/>
            <person name="Jennings E.C."/>
            <person name="Chiamaka E.L."/>
            <person name="Frigard R.A."/>
            <person name="Pippel M."/>
            <person name="Attardo G.M."/>
            <person name="Benoit J.B."/>
            <person name="Bornberg-Bauer E."/>
            <person name="Tobe S.S."/>
        </authorList>
    </citation>
    <scope>NUCLEOTIDE SEQUENCE</scope>
    <source>
        <strain evidence="2">Stay&amp;Tobe</strain>
    </source>
</reference>
<reference evidence="2" key="2">
    <citation type="submission" date="2023-05" db="EMBL/GenBank/DDBJ databases">
        <authorList>
            <person name="Fouks B."/>
        </authorList>
    </citation>
    <scope>NUCLEOTIDE SEQUENCE</scope>
    <source>
        <strain evidence="2">Stay&amp;Tobe</strain>
        <tissue evidence="2">Testes</tissue>
    </source>
</reference>
<accession>A0AAD8EAI2</accession>